<dbReference type="InterPro" id="IPR011333">
    <property type="entry name" value="SKP1/BTB/POZ_sf"/>
</dbReference>
<dbReference type="OrthoDB" id="1022638at2759"/>
<feature type="compositionally biased region" description="Basic and acidic residues" evidence="1">
    <location>
        <begin position="34"/>
        <end position="51"/>
    </location>
</feature>
<dbReference type="InterPro" id="IPR000210">
    <property type="entry name" value="BTB/POZ_dom"/>
</dbReference>
<feature type="region of interest" description="Disordered" evidence="1">
    <location>
        <begin position="1"/>
        <end position="51"/>
    </location>
</feature>
<dbReference type="GeneID" id="27347081"/>
<dbReference type="PROSITE" id="PS50097">
    <property type="entry name" value="BTB"/>
    <property type="match status" value="1"/>
</dbReference>
<evidence type="ECO:0000313" key="4">
    <source>
        <dbReference type="Proteomes" id="UP000054466"/>
    </source>
</evidence>
<gene>
    <name evidence="3" type="ORF">PV07_07887</name>
</gene>
<dbReference type="RefSeq" id="XP_016248423.1">
    <property type="nucleotide sequence ID" value="XM_016395004.1"/>
</dbReference>
<dbReference type="STRING" id="569365.A0A0D2ASR7"/>
<dbReference type="EMBL" id="KN847043">
    <property type="protein sequence ID" value="KIW28207.1"/>
    <property type="molecule type" value="Genomic_DNA"/>
</dbReference>
<feature type="compositionally biased region" description="Basic and acidic residues" evidence="1">
    <location>
        <begin position="1"/>
        <end position="11"/>
    </location>
</feature>
<evidence type="ECO:0000313" key="3">
    <source>
        <dbReference type="EMBL" id="KIW28207.1"/>
    </source>
</evidence>
<dbReference type="Proteomes" id="UP000054466">
    <property type="component" value="Unassembled WGS sequence"/>
</dbReference>
<dbReference type="HOGENOM" id="CLU_068279_1_0_1"/>
<dbReference type="Gene3D" id="3.30.710.10">
    <property type="entry name" value="Potassium Channel Kv1.1, Chain A"/>
    <property type="match status" value="1"/>
</dbReference>
<proteinExistence type="predicted"/>
<evidence type="ECO:0000259" key="2">
    <source>
        <dbReference type="PROSITE" id="PS50097"/>
    </source>
</evidence>
<accession>A0A0D2ASR7</accession>
<evidence type="ECO:0000256" key="1">
    <source>
        <dbReference type="SAM" id="MobiDB-lite"/>
    </source>
</evidence>
<dbReference type="AlphaFoldDB" id="A0A0D2ASR7"/>
<feature type="domain" description="BTB" evidence="2">
    <location>
        <begin position="61"/>
        <end position="128"/>
    </location>
</feature>
<reference evidence="3 4" key="1">
    <citation type="submission" date="2015-01" db="EMBL/GenBank/DDBJ databases">
        <title>The Genome Sequence of Cladophialophora immunda CBS83496.</title>
        <authorList>
            <consortium name="The Broad Institute Genomics Platform"/>
            <person name="Cuomo C."/>
            <person name="de Hoog S."/>
            <person name="Gorbushina A."/>
            <person name="Stielow B."/>
            <person name="Teixiera M."/>
            <person name="Abouelleil A."/>
            <person name="Chapman S.B."/>
            <person name="Priest M."/>
            <person name="Young S.K."/>
            <person name="Wortman J."/>
            <person name="Nusbaum C."/>
            <person name="Birren B."/>
        </authorList>
    </citation>
    <scope>NUCLEOTIDE SEQUENCE [LARGE SCALE GENOMIC DNA]</scope>
    <source>
        <strain evidence="3 4">CBS 83496</strain>
    </source>
</reference>
<organism evidence="3 4">
    <name type="scientific">Cladophialophora immunda</name>
    <dbReference type="NCBI Taxonomy" id="569365"/>
    <lineage>
        <taxon>Eukaryota</taxon>
        <taxon>Fungi</taxon>
        <taxon>Dikarya</taxon>
        <taxon>Ascomycota</taxon>
        <taxon>Pezizomycotina</taxon>
        <taxon>Eurotiomycetes</taxon>
        <taxon>Chaetothyriomycetidae</taxon>
        <taxon>Chaetothyriales</taxon>
        <taxon>Herpotrichiellaceae</taxon>
        <taxon>Cladophialophora</taxon>
    </lineage>
</organism>
<name>A0A0D2ASR7_9EURO</name>
<sequence>MPETVRVKETNTDMPKAGSDNKMSWSENPTGKGSIDEPPSKKPRNEVRKDSSQGLNMYSYADIVAVTVGKEKVKYGIHKQILVSKCPFFDKCLGAGMKEAQENAVALPDDDPKAFDVVVRWMYTGRLNGFGTPGFLLLNAYILADKYCIPDLQNAIADVFRAGVFISLGHASWAWGRLPEGSPLRQLFLDQMHYWIASYPDRYRRGSIGTVDASAAALEEIFKGNAGLTTALLWKIIDHSRNSGSCIPTSPASGVSCLYHVHEDGRKCK</sequence>
<protein>
    <recommendedName>
        <fullName evidence="2">BTB domain-containing protein</fullName>
    </recommendedName>
</protein>
<dbReference type="PANTHER" id="PTHR47843">
    <property type="entry name" value="BTB DOMAIN-CONTAINING PROTEIN-RELATED"/>
    <property type="match status" value="1"/>
</dbReference>
<keyword evidence="4" id="KW-1185">Reference proteome</keyword>
<feature type="compositionally biased region" description="Polar residues" evidence="1">
    <location>
        <begin position="21"/>
        <end position="31"/>
    </location>
</feature>
<dbReference type="VEuPathDB" id="FungiDB:PV07_07887"/>
<dbReference type="PANTHER" id="PTHR47843:SF2">
    <property type="entry name" value="BTB DOMAIN-CONTAINING PROTEIN"/>
    <property type="match status" value="1"/>
</dbReference>
<dbReference type="Pfam" id="PF00651">
    <property type="entry name" value="BTB"/>
    <property type="match status" value="1"/>
</dbReference>
<dbReference type="SUPFAM" id="SSF54695">
    <property type="entry name" value="POZ domain"/>
    <property type="match status" value="1"/>
</dbReference>